<organism evidence="7">
    <name type="scientific">marine metagenome</name>
    <dbReference type="NCBI Taxonomy" id="408172"/>
    <lineage>
        <taxon>unclassified sequences</taxon>
        <taxon>metagenomes</taxon>
        <taxon>ecological metagenomes</taxon>
    </lineage>
</organism>
<comment type="subcellular location">
    <subcellularLocation>
        <location evidence="1">Cell membrane</location>
        <topology evidence="1">Multi-pass membrane protein</topology>
    </subcellularLocation>
</comment>
<feature type="transmembrane region" description="Helical" evidence="6">
    <location>
        <begin position="226"/>
        <end position="244"/>
    </location>
</feature>
<feature type="transmembrane region" description="Helical" evidence="6">
    <location>
        <begin position="6"/>
        <end position="32"/>
    </location>
</feature>
<keyword evidence="2" id="KW-1003">Cell membrane</keyword>
<feature type="transmembrane region" description="Helical" evidence="6">
    <location>
        <begin position="147"/>
        <end position="166"/>
    </location>
</feature>
<sequence length="329" mass="36546">MKKVGFSALFVGLGLLTGIIIWQGIGEILTVFGKIGGKILYLVLYYILPLTCTVWATYILFPRSLRPKLRDQWFGNLLVNSVNWLLPVAQIGGWIARVHWLSVRGTSTSLAGASAIVDLTLQALAQGMIGILGLTLLVHFFGQEKTLITLGLLVVVLLLGLVYIFYRIQNNGIFSYLLVKIRNSSLALGLAQYLEHTQSIDLEIKNFYDRRHQVVISALFRFTSRILFAGEIWIVFYFVGYPISMLDAILLESLGQTVRAASFFVPGSYGIQEGGYIAFGLILGLPTSYCLAMALTKRVRELLVGGITLLFWQWREGKSILNLSGISSN</sequence>
<evidence type="ECO:0000256" key="1">
    <source>
        <dbReference type="ARBA" id="ARBA00004651"/>
    </source>
</evidence>
<dbReference type="InterPro" id="IPR022791">
    <property type="entry name" value="L-PG_synthase/AglD"/>
</dbReference>
<name>A0A382CZG8_9ZZZZ</name>
<feature type="transmembrane region" description="Helical" evidence="6">
    <location>
        <begin position="276"/>
        <end position="295"/>
    </location>
</feature>
<evidence type="ECO:0008006" key="8">
    <source>
        <dbReference type="Google" id="ProtNLM"/>
    </source>
</evidence>
<evidence type="ECO:0000256" key="5">
    <source>
        <dbReference type="ARBA" id="ARBA00023136"/>
    </source>
</evidence>
<dbReference type="AlphaFoldDB" id="A0A382CZG8"/>
<dbReference type="NCBIfam" id="TIGR03476">
    <property type="entry name" value="HpnL"/>
    <property type="match status" value="1"/>
</dbReference>
<evidence type="ECO:0000256" key="4">
    <source>
        <dbReference type="ARBA" id="ARBA00022989"/>
    </source>
</evidence>
<feature type="transmembrane region" description="Helical" evidence="6">
    <location>
        <begin position="39"/>
        <end position="61"/>
    </location>
</feature>
<protein>
    <recommendedName>
        <fullName evidence="8">Flippase-like domain-containing protein</fullName>
    </recommendedName>
</protein>
<dbReference type="EMBL" id="UINC01036772">
    <property type="protein sequence ID" value="SVB31249.1"/>
    <property type="molecule type" value="Genomic_DNA"/>
</dbReference>
<dbReference type="Pfam" id="PF03706">
    <property type="entry name" value="LPG_synthase_TM"/>
    <property type="match status" value="1"/>
</dbReference>
<evidence type="ECO:0000256" key="2">
    <source>
        <dbReference type="ARBA" id="ARBA00022475"/>
    </source>
</evidence>
<feature type="transmembrane region" description="Helical" evidence="6">
    <location>
        <begin position="121"/>
        <end position="141"/>
    </location>
</feature>
<accession>A0A382CZG8</accession>
<evidence type="ECO:0000313" key="7">
    <source>
        <dbReference type="EMBL" id="SVB31249.1"/>
    </source>
</evidence>
<dbReference type="GO" id="GO:0005886">
    <property type="term" value="C:plasma membrane"/>
    <property type="evidence" value="ECO:0007669"/>
    <property type="project" value="UniProtKB-SubCell"/>
</dbReference>
<reference evidence="7" key="1">
    <citation type="submission" date="2018-05" db="EMBL/GenBank/DDBJ databases">
        <authorList>
            <person name="Lanie J.A."/>
            <person name="Ng W.-L."/>
            <person name="Kazmierczak K.M."/>
            <person name="Andrzejewski T.M."/>
            <person name="Davidsen T.M."/>
            <person name="Wayne K.J."/>
            <person name="Tettelin H."/>
            <person name="Glass J.I."/>
            <person name="Rusch D."/>
            <person name="Podicherti R."/>
            <person name="Tsui H.-C.T."/>
            <person name="Winkler M.E."/>
        </authorList>
    </citation>
    <scope>NUCLEOTIDE SEQUENCE</scope>
</reference>
<evidence type="ECO:0000256" key="3">
    <source>
        <dbReference type="ARBA" id="ARBA00022692"/>
    </source>
</evidence>
<keyword evidence="5 6" id="KW-0472">Membrane</keyword>
<feature type="transmembrane region" description="Helical" evidence="6">
    <location>
        <begin position="81"/>
        <end position="100"/>
    </location>
</feature>
<proteinExistence type="predicted"/>
<evidence type="ECO:0000256" key="6">
    <source>
        <dbReference type="SAM" id="Phobius"/>
    </source>
</evidence>
<gene>
    <name evidence="7" type="ORF">METZ01_LOCUS184103</name>
</gene>
<keyword evidence="4 6" id="KW-1133">Transmembrane helix</keyword>
<keyword evidence="3 6" id="KW-0812">Transmembrane</keyword>